<dbReference type="EMBL" id="JALJOS010000008">
    <property type="protein sequence ID" value="KAK9835714.1"/>
    <property type="molecule type" value="Genomic_DNA"/>
</dbReference>
<evidence type="ECO:0000313" key="3">
    <source>
        <dbReference type="Proteomes" id="UP001438707"/>
    </source>
</evidence>
<gene>
    <name evidence="2" type="ORF">WJX74_006533</name>
</gene>
<sequence>MEQWPTIKIITSDVVPFSVEHCWPIARDFGQIQLLFDGMDVHGRPQTVRSGMLDGAPGTCIGALRFVDFGPIRLIQELDAVDDEAHVIKWHAVAHPLNKSEFPGSFVNDSYSIHMTPISTSSATYVELRGQFITEPENVQAMTAFLDNMQETAVGGITRCLLNSQGRLSHGSDRGQAVSASWSQPSQQRSWERRHARPLVIAEASPGSRLYAFLRPQP</sequence>
<reference evidence="2 3" key="1">
    <citation type="journal article" date="2024" name="Nat. Commun.">
        <title>Phylogenomics reveals the evolutionary origins of lichenization in chlorophyte algae.</title>
        <authorList>
            <person name="Puginier C."/>
            <person name="Libourel C."/>
            <person name="Otte J."/>
            <person name="Skaloud P."/>
            <person name="Haon M."/>
            <person name="Grisel S."/>
            <person name="Petersen M."/>
            <person name="Berrin J.G."/>
            <person name="Delaux P.M."/>
            <person name="Dal Grande F."/>
            <person name="Keller J."/>
        </authorList>
    </citation>
    <scope>NUCLEOTIDE SEQUENCE [LARGE SCALE GENOMIC DNA]</scope>
    <source>
        <strain evidence="2 3">SAG 2145</strain>
    </source>
</reference>
<feature type="compositionally biased region" description="Polar residues" evidence="1">
    <location>
        <begin position="178"/>
        <end position="189"/>
    </location>
</feature>
<name>A0AAW1RPN4_9CHLO</name>
<accession>A0AAW1RPN4</accession>
<evidence type="ECO:0000313" key="2">
    <source>
        <dbReference type="EMBL" id="KAK9835714.1"/>
    </source>
</evidence>
<dbReference type="SUPFAM" id="SSF55961">
    <property type="entry name" value="Bet v1-like"/>
    <property type="match status" value="1"/>
</dbReference>
<proteinExistence type="predicted"/>
<dbReference type="AlphaFoldDB" id="A0AAW1RPN4"/>
<evidence type="ECO:0008006" key="4">
    <source>
        <dbReference type="Google" id="ProtNLM"/>
    </source>
</evidence>
<protein>
    <recommendedName>
        <fullName evidence="4">Polyketide cyclase</fullName>
    </recommendedName>
</protein>
<dbReference type="InterPro" id="IPR023393">
    <property type="entry name" value="START-like_dom_sf"/>
</dbReference>
<dbReference type="Proteomes" id="UP001438707">
    <property type="component" value="Unassembled WGS sequence"/>
</dbReference>
<comment type="caution">
    <text evidence="2">The sequence shown here is derived from an EMBL/GenBank/DDBJ whole genome shotgun (WGS) entry which is preliminary data.</text>
</comment>
<dbReference type="Gene3D" id="3.30.530.20">
    <property type="match status" value="1"/>
</dbReference>
<feature type="region of interest" description="Disordered" evidence="1">
    <location>
        <begin position="172"/>
        <end position="194"/>
    </location>
</feature>
<evidence type="ECO:0000256" key="1">
    <source>
        <dbReference type="SAM" id="MobiDB-lite"/>
    </source>
</evidence>
<keyword evidence="3" id="KW-1185">Reference proteome</keyword>
<organism evidence="2 3">
    <name type="scientific">Apatococcus lobatus</name>
    <dbReference type="NCBI Taxonomy" id="904363"/>
    <lineage>
        <taxon>Eukaryota</taxon>
        <taxon>Viridiplantae</taxon>
        <taxon>Chlorophyta</taxon>
        <taxon>core chlorophytes</taxon>
        <taxon>Trebouxiophyceae</taxon>
        <taxon>Chlorellales</taxon>
        <taxon>Chlorellaceae</taxon>
        <taxon>Apatococcus</taxon>
    </lineage>
</organism>